<dbReference type="Gene3D" id="3.20.20.150">
    <property type="entry name" value="Divalent-metal-dependent TIM barrel enzymes"/>
    <property type="match status" value="1"/>
</dbReference>
<dbReference type="Pfam" id="PF01261">
    <property type="entry name" value="AP_endonuc_2"/>
    <property type="match status" value="1"/>
</dbReference>
<dbReference type="PROSITE" id="PS51432">
    <property type="entry name" value="AP_NUCLEASE_F2_4"/>
    <property type="match status" value="1"/>
</dbReference>
<keyword evidence="4" id="KW-0479">Metal-binding</keyword>
<dbReference type="AlphaFoldDB" id="A0A0B2UIW2"/>
<dbReference type="InterPro" id="IPR013022">
    <property type="entry name" value="Xyl_isomerase-like_TIM-brl"/>
</dbReference>
<keyword evidence="8" id="KW-0234">DNA repair</keyword>
<protein>
    <recommendedName>
        <fullName evidence="3">Apurinic-apyrimidinic endonuclease 1</fullName>
    </recommendedName>
</protein>
<name>A0A0B2UIW2_9MICR</name>
<dbReference type="NCBIfam" id="TIGR00587">
    <property type="entry name" value="nfo"/>
    <property type="match status" value="1"/>
</dbReference>
<accession>A0A0B2UIW2</accession>
<comment type="caution">
    <text evidence="10">The sequence shown here is derived from an EMBL/GenBank/DDBJ whole genome shotgun (WGS) entry which is preliminary data.</text>
</comment>
<dbReference type="InterPro" id="IPR018246">
    <property type="entry name" value="AP_endonuc_F2_Zn_BS"/>
</dbReference>
<dbReference type="GO" id="GO:0005739">
    <property type="term" value="C:mitochondrion"/>
    <property type="evidence" value="ECO:0007669"/>
    <property type="project" value="EnsemblFungi"/>
</dbReference>
<dbReference type="InterPro" id="IPR001719">
    <property type="entry name" value="AP_endonuc_2"/>
</dbReference>
<dbReference type="SMART" id="SM00518">
    <property type="entry name" value="AP2Ec"/>
    <property type="match status" value="1"/>
</dbReference>
<dbReference type="SUPFAM" id="SSF51658">
    <property type="entry name" value="Xylose isomerase-like"/>
    <property type="match status" value="1"/>
</dbReference>
<keyword evidence="7" id="KW-0862">Zinc</keyword>
<dbReference type="GO" id="GO:0005634">
    <property type="term" value="C:nucleus"/>
    <property type="evidence" value="ECO:0007669"/>
    <property type="project" value="EnsemblFungi"/>
</dbReference>
<evidence type="ECO:0000313" key="10">
    <source>
        <dbReference type="EMBL" id="KHN68920.1"/>
    </source>
</evidence>
<dbReference type="GeneID" id="26262660"/>
<dbReference type="Proteomes" id="UP000031056">
    <property type="component" value="Unassembled WGS sequence"/>
</dbReference>
<keyword evidence="10" id="KW-0255">Endonuclease</keyword>
<dbReference type="CDD" id="cd00019">
    <property type="entry name" value="AP2Ec"/>
    <property type="match status" value="1"/>
</dbReference>
<dbReference type="PROSITE" id="PS00730">
    <property type="entry name" value="AP_NUCLEASE_F2_2"/>
    <property type="match status" value="1"/>
</dbReference>
<feature type="domain" description="Xylose isomerase-like TIM barrel" evidence="9">
    <location>
        <begin position="28"/>
        <end position="270"/>
    </location>
</feature>
<dbReference type="PROSITE" id="PS00731">
    <property type="entry name" value="AP_NUCLEASE_F2_3"/>
    <property type="match status" value="1"/>
</dbReference>
<sequence length="274" mass="30350">MAKIIGAHLSISNGIHTVQEQMDLLELDTCAIFLKNQKRYSSAPLSDTAAQMFHKNIRLPELIVPHSSYLVNLATDSAQKGMECFIDDLKRCNSLGIKMYNIHPGSSKGGSVQSALANISRNINTALATVPDVIVLIENMAGQGNVLASSFEQIRDIIGAVDDKQRVGVCLDTCHLFGSGFDIRTEERFAEVIKRFDQTVGIQYLKAMHINDSKQPLGSRKDRHESIGKGLIGCDAFRFIMNSNFSDDIPLILETPDQGIYKHEARLLRSFINI</sequence>
<dbReference type="InParanoid" id="A0A0B2UIW2"/>
<evidence type="ECO:0000259" key="9">
    <source>
        <dbReference type="Pfam" id="PF01261"/>
    </source>
</evidence>
<dbReference type="GO" id="GO:0008270">
    <property type="term" value="F:zinc ion binding"/>
    <property type="evidence" value="ECO:0007669"/>
    <property type="project" value="InterPro"/>
</dbReference>
<evidence type="ECO:0000256" key="5">
    <source>
        <dbReference type="ARBA" id="ARBA00022763"/>
    </source>
</evidence>
<dbReference type="GO" id="GO:0003906">
    <property type="term" value="F:DNA-(apurinic or apyrimidinic site) endonuclease activity"/>
    <property type="evidence" value="ECO:0007669"/>
    <property type="project" value="EnsemblFungi"/>
</dbReference>
<keyword evidence="6" id="KW-0378">Hydrolase</keyword>
<proteinExistence type="inferred from homology"/>
<evidence type="ECO:0000313" key="11">
    <source>
        <dbReference type="Proteomes" id="UP000031056"/>
    </source>
</evidence>
<dbReference type="FunCoup" id="A0A0B2UIW2">
    <property type="interactions" value="77"/>
</dbReference>
<keyword evidence="11" id="KW-1185">Reference proteome</keyword>
<dbReference type="PANTHER" id="PTHR21445:SF0">
    <property type="entry name" value="APURINIC-APYRIMIDINIC ENDONUCLEASE"/>
    <property type="match status" value="1"/>
</dbReference>
<evidence type="ECO:0000256" key="7">
    <source>
        <dbReference type="ARBA" id="ARBA00022833"/>
    </source>
</evidence>
<dbReference type="GO" id="GO:0003677">
    <property type="term" value="F:DNA binding"/>
    <property type="evidence" value="ECO:0007669"/>
    <property type="project" value="InterPro"/>
</dbReference>
<comment type="cofactor">
    <cofactor evidence="1">
        <name>Zn(2+)</name>
        <dbReference type="ChEBI" id="CHEBI:29105"/>
    </cofactor>
</comment>
<reference evidence="10 11" key="1">
    <citation type="journal article" date="2014" name="MBio">
        <title>The Ordospora colligata genome; evolution of extreme reduction in microsporidia and host-to-parasite horizontal gene transfer.</title>
        <authorList>
            <person name="Pombert J.-F."/>
            <person name="Haag K.L."/>
            <person name="Beidas S."/>
            <person name="Ebert D."/>
            <person name="Keeling P.J."/>
        </authorList>
    </citation>
    <scope>NUCLEOTIDE SEQUENCE [LARGE SCALE GENOMIC DNA]</scope>
    <source>
        <strain evidence="10 11">OC4</strain>
    </source>
</reference>
<comment type="similarity">
    <text evidence="2">Belongs to the AP endonuclease 2 family.</text>
</comment>
<dbReference type="GO" id="GO:0008311">
    <property type="term" value="F:double-stranded DNA 3'-5' DNA exonuclease activity"/>
    <property type="evidence" value="ECO:0007669"/>
    <property type="project" value="EnsemblFungi"/>
</dbReference>
<dbReference type="OrthoDB" id="7663182at2759"/>
<evidence type="ECO:0000256" key="8">
    <source>
        <dbReference type="ARBA" id="ARBA00023204"/>
    </source>
</evidence>
<dbReference type="HOGENOM" id="CLU_025885_0_4_1"/>
<dbReference type="HAMAP" id="MF_00152">
    <property type="entry name" value="Nfo"/>
    <property type="match status" value="1"/>
</dbReference>
<dbReference type="GO" id="GO:0017005">
    <property type="term" value="F:3'-tyrosyl-DNA phosphodiesterase activity"/>
    <property type="evidence" value="ECO:0007669"/>
    <property type="project" value="EnsemblFungi"/>
</dbReference>
<dbReference type="RefSeq" id="XP_014562962.1">
    <property type="nucleotide sequence ID" value="XM_014707476.1"/>
</dbReference>
<evidence type="ECO:0000256" key="3">
    <source>
        <dbReference type="ARBA" id="ARBA00021759"/>
    </source>
</evidence>
<organism evidence="10 11">
    <name type="scientific">Ordospora colligata OC4</name>
    <dbReference type="NCBI Taxonomy" id="1354746"/>
    <lineage>
        <taxon>Eukaryota</taxon>
        <taxon>Fungi</taxon>
        <taxon>Fungi incertae sedis</taxon>
        <taxon>Microsporidia</taxon>
        <taxon>Ordosporidae</taxon>
        <taxon>Ordospora</taxon>
    </lineage>
</organism>
<evidence type="ECO:0000256" key="4">
    <source>
        <dbReference type="ARBA" id="ARBA00022723"/>
    </source>
</evidence>
<gene>
    <name evidence="10" type="ORF">M896_121430</name>
</gene>
<dbReference type="PANTHER" id="PTHR21445">
    <property type="entry name" value="ENDONUCLEASE IV ENDODEOXYRIBONUCLEASE IV"/>
    <property type="match status" value="1"/>
</dbReference>
<dbReference type="FunFam" id="3.20.20.150:FF:000001">
    <property type="entry name" value="Probable endonuclease 4"/>
    <property type="match status" value="1"/>
</dbReference>
<evidence type="ECO:0000256" key="1">
    <source>
        <dbReference type="ARBA" id="ARBA00001947"/>
    </source>
</evidence>
<dbReference type="EMBL" id="JOKQ01000012">
    <property type="protein sequence ID" value="KHN68920.1"/>
    <property type="molecule type" value="Genomic_DNA"/>
</dbReference>
<dbReference type="STRING" id="1354746.A0A0B2UIW2"/>
<dbReference type="InterPro" id="IPR036237">
    <property type="entry name" value="Xyl_isomerase-like_sf"/>
</dbReference>
<evidence type="ECO:0000256" key="6">
    <source>
        <dbReference type="ARBA" id="ARBA00022801"/>
    </source>
</evidence>
<dbReference type="VEuPathDB" id="MicrosporidiaDB:M896_121430"/>
<keyword evidence="10" id="KW-0540">Nuclease</keyword>
<evidence type="ECO:0000256" key="2">
    <source>
        <dbReference type="ARBA" id="ARBA00005340"/>
    </source>
</evidence>
<dbReference type="GO" id="GO:0006284">
    <property type="term" value="P:base-excision repair"/>
    <property type="evidence" value="ECO:0007669"/>
    <property type="project" value="EnsemblFungi"/>
</dbReference>
<keyword evidence="5" id="KW-0227">DNA damage</keyword>